<dbReference type="AlphaFoldDB" id="D8LBU5"/>
<dbReference type="Pfam" id="PF02816">
    <property type="entry name" value="Alpha_kinase"/>
    <property type="match status" value="2"/>
</dbReference>
<feature type="domain" description="VWFA" evidence="7">
    <location>
        <begin position="120"/>
        <end position="330"/>
    </location>
</feature>
<sequence length="731" mass="80131">MAEPGPSSTAIPGTSEVLFFSSLHGERRRAERQIDRRDLQAAVRYGKKQLAKRDPETGAIRWKYTYADIIYITDETSTQEITSWVAPIGIPHAELTLKQIGEHEAAKQRLKNDPSLCTSHTVIVVDQSGSMRETDVADFYNRSQAVFGMLAMDFVAKPRLSGDATDTDVVSLVVMQGSADIAVEKEPMGLVLYNQFVNLHDTGAPQFHGNFLPALDIAEELLKSQAHGECALSLLFLSDGRPSDYSYANHVGITTSYPEVVETILGRVTNLAEVFGEQLSVVTLGFAGPEQDFTVLERMAEAARDGGSQGKFHRPELSSRGLGTAIADSISSLTATRLRLTTLAGGNNQRRELRQVEREAPGSHWGRAPTTAQTGDGWVVYSSSVEGYEFSLEAMKYSGTPWVPVELFSEKANGIAIRSKSLGQGAERLVFGLQEVDLRSGELVGPKLVAKESKHIGQETMKIQFHHSFAWTQLEAQRMAERFNHRVRFMLRVIFGDDCKHRVWDISFLPCSVYTFLEGGVNRSVLVEKLLVGRYTKFNGNNGYVHGGQGADPAGASAAEPAAGLMRARADEMMGAIDEEEEDSDSDGEVPIIRGGDEDDDEDDDGTSVGALAGEKAEGGPTSFDPEPESYVQAFSHFSYRKSRRKMLVCDLQGVQSTSCIHEDRAGVFELTDPVIHYRSASGRRQVYGRTDLGKKGMRKFFETHQCNDVCRLLGLASWESKGHVGGGVPG</sequence>
<dbReference type="Gene3D" id="3.40.50.410">
    <property type="entry name" value="von Willebrand factor, type A domain"/>
    <property type="match status" value="1"/>
</dbReference>
<dbReference type="InterPro" id="IPR036465">
    <property type="entry name" value="vWFA_dom_sf"/>
</dbReference>
<reference evidence="9 10" key="1">
    <citation type="journal article" date="2010" name="Nature">
        <title>The Ectocarpus genome and the independent evolution of multicellularity in brown algae.</title>
        <authorList>
            <person name="Cock J.M."/>
            <person name="Sterck L."/>
            <person name="Rouze P."/>
            <person name="Scornet D."/>
            <person name="Allen A.E."/>
            <person name="Amoutzias G."/>
            <person name="Anthouard V."/>
            <person name="Artiguenave F."/>
            <person name="Aury J.M."/>
            <person name="Badger J.H."/>
            <person name="Beszteri B."/>
            <person name="Billiau K."/>
            <person name="Bonnet E."/>
            <person name="Bothwell J.H."/>
            <person name="Bowler C."/>
            <person name="Boyen C."/>
            <person name="Brownlee C."/>
            <person name="Carrano C.J."/>
            <person name="Charrier B."/>
            <person name="Cho G.Y."/>
            <person name="Coelho S.M."/>
            <person name="Collen J."/>
            <person name="Corre E."/>
            <person name="Da Silva C."/>
            <person name="Delage L."/>
            <person name="Delaroque N."/>
            <person name="Dittami S.M."/>
            <person name="Doulbeau S."/>
            <person name="Elias M."/>
            <person name="Farnham G."/>
            <person name="Gachon C.M."/>
            <person name="Gschloessl B."/>
            <person name="Heesch S."/>
            <person name="Jabbari K."/>
            <person name="Jubin C."/>
            <person name="Kawai H."/>
            <person name="Kimura K."/>
            <person name="Kloareg B."/>
            <person name="Kupper F.C."/>
            <person name="Lang D."/>
            <person name="Le Bail A."/>
            <person name="Leblanc C."/>
            <person name="Lerouge P."/>
            <person name="Lohr M."/>
            <person name="Lopez P.J."/>
            <person name="Martens C."/>
            <person name="Maumus F."/>
            <person name="Michel G."/>
            <person name="Miranda-Saavedra D."/>
            <person name="Morales J."/>
            <person name="Moreau H."/>
            <person name="Motomura T."/>
            <person name="Nagasato C."/>
            <person name="Napoli C.A."/>
            <person name="Nelson D.R."/>
            <person name="Nyvall-Collen P."/>
            <person name="Peters A.F."/>
            <person name="Pommier C."/>
            <person name="Potin P."/>
            <person name="Poulain J."/>
            <person name="Quesneville H."/>
            <person name="Read B."/>
            <person name="Rensing S.A."/>
            <person name="Ritter A."/>
            <person name="Rousvoal S."/>
            <person name="Samanta M."/>
            <person name="Samson G."/>
            <person name="Schroeder D.C."/>
            <person name="Segurens B."/>
            <person name="Strittmatter M."/>
            <person name="Tonon T."/>
            <person name="Tregear J.W."/>
            <person name="Valentin K."/>
            <person name="von Dassow P."/>
            <person name="Yamagishi T."/>
            <person name="Van de Peer Y."/>
            <person name="Wincker P."/>
        </authorList>
    </citation>
    <scope>NUCLEOTIDE SEQUENCE [LARGE SCALE GENOMIC DNA]</scope>
    <source>
        <strain evidence="10">Ec32 / CCAP1310/4</strain>
    </source>
</reference>
<feature type="compositionally biased region" description="Acidic residues" evidence="6">
    <location>
        <begin position="597"/>
        <end position="606"/>
    </location>
</feature>
<evidence type="ECO:0000256" key="6">
    <source>
        <dbReference type="SAM" id="MobiDB-lite"/>
    </source>
</evidence>
<evidence type="ECO:0000256" key="5">
    <source>
        <dbReference type="ARBA" id="ARBA00022840"/>
    </source>
</evidence>
<dbReference type="InParanoid" id="D8LBU5"/>
<feature type="region of interest" description="Disordered" evidence="6">
    <location>
        <begin position="578"/>
        <end position="628"/>
    </location>
</feature>
<dbReference type="PANTHER" id="PTHR45992:SF11">
    <property type="entry name" value="ALPHA-TYPE PROTEIN KINASE DOMAIN-CONTAINING PROTEIN"/>
    <property type="match status" value="1"/>
</dbReference>
<dbReference type="SUPFAM" id="SSF53300">
    <property type="entry name" value="vWA-like"/>
    <property type="match status" value="1"/>
</dbReference>
<feature type="compositionally biased region" description="Acidic residues" evidence="6">
    <location>
        <begin position="578"/>
        <end position="588"/>
    </location>
</feature>
<dbReference type="InterPro" id="IPR051852">
    <property type="entry name" value="Alpha-type_PK"/>
</dbReference>
<dbReference type="SUPFAM" id="SSF56112">
    <property type="entry name" value="Protein kinase-like (PK-like)"/>
    <property type="match status" value="1"/>
</dbReference>
<proteinExistence type="predicted"/>
<dbReference type="InterPro" id="IPR004166">
    <property type="entry name" value="a-kinase_dom"/>
</dbReference>
<protein>
    <recommendedName>
        <fullName evidence="11">Alpha-type protein kinase domain-containing protein</fullName>
    </recommendedName>
</protein>
<dbReference type="InterPro" id="IPR011009">
    <property type="entry name" value="Kinase-like_dom_sf"/>
</dbReference>
<dbReference type="PANTHER" id="PTHR45992">
    <property type="entry name" value="EUKARYOTIC ELONGATION FACTOR 2 KINASE-RELATED"/>
    <property type="match status" value="1"/>
</dbReference>
<dbReference type="Proteomes" id="UP000002630">
    <property type="component" value="Linkage Group LG01"/>
</dbReference>
<dbReference type="SMART" id="SM00811">
    <property type="entry name" value="Alpha_kinase"/>
    <property type="match status" value="1"/>
</dbReference>
<dbReference type="OMA" id="RIEFLEC"/>
<evidence type="ECO:0000313" key="10">
    <source>
        <dbReference type="Proteomes" id="UP000002630"/>
    </source>
</evidence>
<gene>
    <name evidence="9" type="ORF">Esi_0000_0651</name>
</gene>
<keyword evidence="1" id="KW-0723">Serine/threonine-protein kinase</keyword>
<evidence type="ECO:0000256" key="4">
    <source>
        <dbReference type="ARBA" id="ARBA00022777"/>
    </source>
</evidence>
<dbReference type="InterPro" id="IPR002035">
    <property type="entry name" value="VWF_A"/>
</dbReference>
<accession>D8LBU5</accession>
<evidence type="ECO:0000259" key="7">
    <source>
        <dbReference type="PROSITE" id="PS50234"/>
    </source>
</evidence>
<keyword evidence="5" id="KW-0067">ATP-binding</keyword>
<keyword evidence="3" id="KW-0547">Nucleotide-binding</keyword>
<evidence type="ECO:0000256" key="3">
    <source>
        <dbReference type="ARBA" id="ARBA00022741"/>
    </source>
</evidence>
<evidence type="ECO:0000313" key="9">
    <source>
        <dbReference type="EMBL" id="CBN76804.1"/>
    </source>
</evidence>
<dbReference type="EMBL" id="FN649726">
    <property type="protein sequence ID" value="CBN76804.1"/>
    <property type="molecule type" value="Genomic_DNA"/>
</dbReference>
<keyword evidence="10" id="KW-1185">Reference proteome</keyword>
<evidence type="ECO:0000259" key="8">
    <source>
        <dbReference type="PROSITE" id="PS51158"/>
    </source>
</evidence>
<evidence type="ECO:0000256" key="2">
    <source>
        <dbReference type="ARBA" id="ARBA00022679"/>
    </source>
</evidence>
<dbReference type="OrthoDB" id="301415at2759"/>
<dbReference type="GO" id="GO:0005524">
    <property type="term" value="F:ATP binding"/>
    <property type="evidence" value="ECO:0007669"/>
    <property type="project" value="UniProtKB-KW"/>
</dbReference>
<name>D8LBU5_ECTSI</name>
<organism evidence="9 10">
    <name type="scientific">Ectocarpus siliculosus</name>
    <name type="common">Brown alga</name>
    <name type="synonym">Conferva siliculosa</name>
    <dbReference type="NCBI Taxonomy" id="2880"/>
    <lineage>
        <taxon>Eukaryota</taxon>
        <taxon>Sar</taxon>
        <taxon>Stramenopiles</taxon>
        <taxon>Ochrophyta</taxon>
        <taxon>PX clade</taxon>
        <taxon>Phaeophyceae</taxon>
        <taxon>Ectocarpales</taxon>
        <taxon>Ectocarpaceae</taxon>
        <taxon>Ectocarpus</taxon>
    </lineage>
</organism>
<dbReference type="PROSITE" id="PS50234">
    <property type="entry name" value="VWFA"/>
    <property type="match status" value="1"/>
</dbReference>
<evidence type="ECO:0008006" key="11">
    <source>
        <dbReference type="Google" id="ProtNLM"/>
    </source>
</evidence>
<dbReference type="EMBL" id="FN647682">
    <property type="protein sequence ID" value="CBN76804.1"/>
    <property type="molecule type" value="Genomic_DNA"/>
</dbReference>
<dbReference type="PROSITE" id="PS51158">
    <property type="entry name" value="ALPHA_KINASE"/>
    <property type="match status" value="1"/>
</dbReference>
<keyword evidence="4" id="KW-0418">Kinase</keyword>
<dbReference type="STRING" id="2880.D8LBU5"/>
<dbReference type="Gene3D" id="3.20.200.10">
    <property type="entry name" value="MHCK/EF2 kinase"/>
    <property type="match status" value="1"/>
</dbReference>
<dbReference type="eggNOG" id="ENOG502RYY4">
    <property type="taxonomic scope" value="Eukaryota"/>
</dbReference>
<keyword evidence="2" id="KW-0808">Transferase</keyword>
<feature type="domain" description="Alpha-type protein kinase" evidence="8">
    <location>
        <begin position="394"/>
        <end position="719"/>
    </location>
</feature>
<dbReference type="GO" id="GO:0004674">
    <property type="term" value="F:protein serine/threonine kinase activity"/>
    <property type="evidence" value="ECO:0007669"/>
    <property type="project" value="UniProtKB-KW"/>
</dbReference>
<evidence type="ECO:0000256" key="1">
    <source>
        <dbReference type="ARBA" id="ARBA00022527"/>
    </source>
</evidence>